<dbReference type="Proteomes" id="UP000053060">
    <property type="component" value="Unassembled WGS sequence"/>
</dbReference>
<comment type="caution">
    <text evidence="1">The sequence shown here is derived from an EMBL/GenBank/DDBJ whole genome shotgun (WGS) entry which is preliminary data.</text>
</comment>
<organism evidence="1 2">
    <name type="scientific">Rhodococcus pyridinivorans KG-16</name>
    <dbReference type="NCBI Taxonomy" id="1441730"/>
    <lineage>
        <taxon>Bacteria</taxon>
        <taxon>Bacillati</taxon>
        <taxon>Actinomycetota</taxon>
        <taxon>Actinomycetes</taxon>
        <taxon>Mycobacteriales</taxon>
        <taxon>Nocardiaceae</taxon>
        <taxon>Rhodococcus</taxon>
    </lineage>
</organism>
<reference evidence="2" key="1">
    <citation type="submission" date="2015-01" db="EMBL/GenBank/DDBJ databases">
        <title>Draft genome sequence of Rhodococcus pyridinivorans strain KG-16, a hydrocarbon-degrading bacterium.</title>
        <authorList>
            <person name="Aggarwal R.K."/>
            <person name="Dawar C."/>
        </authorList>
    </citation>
    <scope>NUCLEOTIDE SEQUENCE [LARGE SCALE GENOMIC DNA]</scope>
    <source>
        <strain evidence="2">KG-16</strain>
    </source>
</reference>
<evidence type="ECO:0000313" key="1">
    <source>
        <dbReference type="EMBL" id="KSZ59678.1"/>
    </source>
</evidence>
<accession>A0A0V9UNV1</accession>
<dbReference type="AlphaFoldDB" id="A0A0V9UNV1"/>
<sequence length="62" mass="6966">MTTPQAIIDPMSDITKVTRFEVIDHTTGGEGRVFTKYGVSIELSYQDDGQTLKVFVRDRGDE</sequence>
<name>A0A0V9UNV1_9NOCA</name>
<proteinExistence type="predicted"/>
<gene>
    <name evidence="1" type="ORF">Z045_05790</name>
</gene>
<protein>
    <submittedName>
        <fullName evidence="1">Uncharacterized protein</fullName>
    </submittedName>
</protein>
<dbReference type="EMBL" id="AZXY01000002">
    <property type="protein sequence ID" value="KSZ59678.1"/>
    <property type="molecule type" value="Genomic_DNA"/>
</dbReference>
<evidence type="ECO:0000313" key="2">
    <source>
        <dbReference type="Proteomes" id="UP000053060"/>
    </source>
</evidence>
<reference evidence="1 2" key="2">
    <citation type="journal article" date="2016" name="Genome Announc.">
        <title>Draft Genome Sequence of a Versatile Hydrocarbon-Degrading Bacterium, Rhodococcus pyridinivorans Strain KG-16, Collected from Oil Fields in India.</title>
        <authorList>
            <person name="Aggarwal R.K."/>
            <person name="Dawar C."/>
            <person name="Phanindranath R."/>
            <person name="Mutnuri L."/>
            <person name="Dayal A.M."/>
        </authorList>
    </citation>
    <scope>NUCLEOTIDE SEQUENCE [LARGE SCALE GENOMIC DNA]</scope>
    <source>
        <strain evidence="1 2">KG-16</strain>
    </source>
</reference>
<dbReference type="PATRIC" id="fig|1441730.3.peg.1215"/>